<evidence type="ECO:0000259" key="2">
    <source>
        <dbReference type="SMART" id="SM00822"/>
    </source>
</evidence>
<dbReference type="EMBL" id="FLUQ01000001">
    <property type="protein sequence ID" value="SBV95640.1"/>
    <property type="molecule type" value="Genomic_DNA"/>
</dbReference>
<dbReference type="PRINTS" id="PR00080">
    <property type="entry name" value="SDRFAMILY"/>
</dbReference>
<dbReference type="InterPro" id="IPR002347">
    <property type="entry name" value="SDR_fam"/>
</dbReference>
<dbReference type="PRINTS" id="PR00081">
    <property type="entry name" value="GDHRDH"/>
</dbReference>
<feature type="domain" description="Ketoreductase" evidence="2">
    <location>
        <begin position="6"/>
        <end position="219"/>
    </location>
</feature>
<dbReference type="InterPro" id="IPR057326">
    <property type="entry name" value="KR_dom"/>
</dbReference>
<reference evidence="3" key="1">
    <citation type="submission" date="2016-04" db="EMBL/GenBank/DDBJ databases">
        <authorList>
            <person name="Evans L.H."/>
            <person name="Alamgir A."/>
            <person name="Owens N."/>
            <person name="Weber N.D."/>
            <person name="Virtaneva K."/>
            <person name="Barbian K."/>
            <person name="Babar A."/>
            <person name="Rosenke K."/>
        </authorList>
    </citation>
    <scope>NUCLEOTIDE SEQUENCE</scope>
    <source>
        <strain evidence="3">86</strain>
    </source>
</reference>
<gene>
    <name evidence="3" type="ORF">KL86DPRO_10904</name>
</gene>
<organism evidence="3">
    <name type="scientific">uncultured delta proteobacterium</name>
    <dbReference type="NCBI Taxonomy" id="34034"/>
    <lineage>
        <taxon>Bacteria</taxon>
        <taxon>Deltaproteobacteria</taxon>
        <taxon>environmental samples</taxon>
    </lineage>
</organism>
<evidence type="ECO:0000256" key="1">
    <source>
        <dbReference type="ARBA" id="ARBA00006484"/>
    </source>
</evidence>
<dbReference type="AlphaFoldDB" id="A0A212J892"/>
<dbReference type="InterPro" id="IPR020904">
    <property type="entry name" value="Sc_DH/Rdtase_CS"/>
</dbReference>
<dbReference type="PANTHER" id="PTHR42760">
    <property type="entry name" value="SHORT-CHAIN DEHYDROGENASES/REDUCTASES FAMILY MEMBER"/>
    <property type="match status" value="1"/>
</dbReference>
<sequence length="249" mass="25793">MDFTGKTAIVTGGANGIGKAVVEGIIRGGGTAVITDINEQAAKATQRELGDKAHVYALDISDPAAIRKTIAAIIHDLKRVDILINCAGIVSTKPFTEITDAEWERVLRINLTGTFTTCSAVFEHMKAIGGGSIVNIASVAGKIGGGLLGTSAYAASKAGVIGLSKAVAREGGPFKIRCNAVCPSYTMTAMTQSITDDPSRMERVFSMIPLGRGAQPAEIANMILFFASDLASFVTGEIGDVDGGLTRDG</sequence>
<proteinExistence type="inferred from homology"/>
<dbReference type="FunFam" id="3.40.50.720:FF:000084">
    <property type="entry name" value="Short-chain dehydrogenase reductase"/>
    <property type="match status" value="1"/>
</dbReference>
<dbReference type="Pfam" id="PF13561">
    <property type="entry name" value="adh_short_C2"/>
    <property type="match status" value="1"/>
</dbReference>
<accession>A0A212J892</accession>
<dbReference type="GO" id="GO:0016616">
    <property type="term" value="F:oxidoreductase activity, acting on the CH-OH group of donors, NAD or NADP as acceptor"/>
    <property type="evidence" value="ECO:0007669"/>
    <property type="project" value="TreeGrafter"/>
</dbReference>
<name>A0A212J892_9DELT</name>
<dbReference type="Gene3D" id="3.40.50.720">
    <property type="entry name" value="NAD(P)-binding Rossmann-like Domain"/>
    <property type="match status" value="1"/>
</dbReference>
<protein>
    <submittedName>
        <fullName evidence="3">Short-chain dehydrogenase/reductase SDR</fullName>
    </submittedName>
</protein>
<dbReference type="InterPro" id="IPR036291">
    <property type="entry name" value="NAD(P)-bd_dom_sf"/>
</dbReference>
<dbReference type="SMART" id="SM00822">
    <property type="entry name" value="PKS_KR"/>
    <property type="match status" value="1"/>
</dbReference>
<evidence type="ECO:0000313" key="3">
    <source>
        <dbReference type="EMBL" id="SBV95640.1"/>
    </source>
</evidence>
<comment type="similarity">
    <text evidence="1">Belongs to the short-chain dehydrogenases/reductases (SDR) family.</text>
</comment>
<dbReference type="PROSITE" id="PS00061">
    <property type="entry name" value="ADH_SHORT"/>
    <property type="match status" value="1"/>
</dbReference>
<dbReference type="SUPFAM" id="SSF51735">
    <property type="entry name" value="NAD(P)-binding Rossmann-fold domains"/>
    <property type="match status" value="1"/>
</dbReference>
<dbReference type="NCBIfam" id="NF005559">
    <property type="entry name" value="PRK07231.1"/>
    <property type="match status" value="1"/>
</dbReference>